<name>A0A5B7D7C0_PORTR</name>
<evidence type="ECO:0000313" key="1">
    <source>
        <dbReference type="EMBL" id="MPC17198.1"/>
    </source>
</evidence>
<proteinExistence type="predicted"/>
<protein>
    <submittedName>
        <fullName evidence="1">Uncharacterized protein</fullName>
    </submittedName>
</protein>
<dbReference type="EMBL" id="VSRR010000567">
    <property type="protein sequence ID" value="MPC17198.1"/>
    <property type="molecule type" value="Genomic_DNA"/>
</dbReference>
<comment type="caution">
    <text evidence="1">The sequence shown here is derived from an EMBL/GenBank/DDBJ whole genome shotgun (WGS) entry which is preliminary data.</text>
</comment>
<reference evidence="1 2" key="1">
    <citation type="submission" date="2019-05" db="EMBL/GenBank/DDBJ databases">
        <title>Another draft genome of Portunus trituberculatus and its Hox gene families provides insights of decapod evolution.</title>
        <authorList>
            <person name="Jeong J.-H."/>
            <person name="Song I."/>
            <person name="Kim S."/>
            <person name="Choi T."/>
            <person name="Kim D."/>
            <person name="Ryu S."/>
            <person name="Kim W."/>
        </authorList>
    </citation>
    <scope>NUCLEOTIDE SEQUENCE [LARGE SCALE GENOMIC DNA]</scope>
    <source>
        <tissue evidence="1">Muscle</tissue>
    </source>
</reference>
<sequence>MSLCTRACLRRRCSSDPASAFCRETRYSLGMPVYFFVEEYEASCRKKFELDNAIYKKIFTFLESRSFFNDEEKPERKFIQRKATTFQWDASLSCSSVHAWVAYALPDPLGVRTRFTQHTEHA</sequence>
<organism evidence="1 2">
    <name type="scientific">Portunus trituberculatus</name>
    <name type="common">Swimming crab</name>
    <name type="synonym">Neptunus trituberculatus</name>
    <dbReference type="NCBI Taxonomy" id="210409"/>
    <lineage>
        <taxon>Eukaryota</taxon>
        <taxon>Metazoa</taxon>
        <taxon>Ecdysozoa</taxon>
        <taxon>Arthropoda</taxon>
        <taxon>Crustacea</taxon>
        <taxon>Multicrustacea</taxon>
        <taxon>Malacostraca</taxon>
        <taxon>Eumalacostraca</taxon>
        <taxon>Eucarida</taxon>
        <taxon>Decapoda</taxon>
        <taxon>Pleocyemata</taxon>
        <taxon>Brachyura</taxon>
        <taxon>Eubrachyura</taxon>
        <taxon>Portunoidea</taxon>
        <taxon>Portunidae</taxon>
        <taxon>Portuninae</taxon>
        <taxon>Portunus</taxon>
    </lineage>
</organism>
<gene>
    <name evidence="1" type="ORF">E2C01_010046</name>
</gene>
<evidence type="ECO:0000313" key="2">
    <source>
        <dbReference type="Proteomes" id="UP000324222"/>
    </source>
</evidence>
<dbReference type="OrthoDB" id="6378618at2759"/>
<dbReference type="AlphaFoldDB" id="A0A5B7D7C0"/>
<accession>A0A5B7D7C0</accession>
<keyword evidence="2" id="KW-1185">Reference proteome</keyword>
<dbReference type="Proteomes" id="UP000324222">
    <property type="component" value="Unassembled WGS sequence"/>
</dbReference>